<reference evidence="1 2" key="1">
    <citation type="submission" date="2020-08" db="EMBL/GenBank/DDBJ databases">
        <title>Sequencing the genomes of 1000 actinobacteria strains.</title>
        <authorList>
            <person name="Klenk H.-P."/>
        </authorList>
    </citation>
    <scope>NUCLEOTIDE SEQUENCE [LARGE SCALE GENOMIC DNA]</scope>
    <source>
        <strain evidence="1 2">DSM 40084</strain>
    </source>
</reference>
<dbReference type="EMBL" id="JACHNE010000001">
    <property type="protein sequence ID" value="MBB5797268.1"/>
    <property type="molecule type" value="Genomic_DNA"/>
</dbReference>
<evidence type="ECO:0000313" key="1">
    <source>
        <dbReference type="EMBL" id="MBB5797268.1"/>
    </source>
</evidence>
<protein>
    <submittedName>
        <fullName evidence="1">Uncharacterized protein</fullName>
    </submittedName>
</protein>
<organism evidence="1 2">
    <name type="scientific">Streptomyces caelestis</name>
    <dbReference type="NCBI Taxonomy" id="36816"/>
    <lineage>
        <taxon>Bacteria</taxon>
        <taxon>Bacillati</taxon>
        <taxon>Actinomycetota</taxon>
        <taxon>Actinomycetes</taxon>
        <taxon>Kitasatosporales</taxon>
        <taxon>Streptomycetaceae</taxon>
        <taxon>Streptomyces</taxon>
    </lineage>
</organism>
<name>A0A7W9H7Q5_9ACTN</name>
<dbReference type="Proteomes" id="UP000590647">
    <property type="component" value="Unassembled WGS sequence"/>
</dbReference>
<sequence>MLVAVPATTVLAVGVLIAKVVKISWTKRVRPADEAHISRRASMR</sequence>
<keyword evidence="2" id="KW-1185">Reference proteome</keyword>
<accession>A0A7W9H7Q5</accession>
<evidence type="ECO:0000313" key="2">
    <source>
        <dbReference type="Proteomes" id="UP000590647"/>
    </source>
</evidence>
<gene>
    <name evidence="1" type="ORF">HDA41_005232</name>
</gene>
<comment type="caution">
    <text evidence="1">The sequence shown here is derived from an EMBL/GenBank/DDBJ whole genome shotgun (WGS) entry which is preliminary data.</text>
</comment>
<dbReference type="RefSeq" id="WP_260423358.1">
    <property type="nucleotide sequence ID" value="NZ_JACHNE010000001.1"/>
</dbReference>
<dbReference type="AlphaFoldDB" id="A0A7W9H7Q5"/>
<proteinExistence type="predicted"/>